<feature type="chain" id="PRO_5031422326" description="Secreted protein" evidence="1">
    <location>
        <begin position="31"/>
        <end position="108"/>
    </location>
</feature>
<protein>
    <recommendedName>
        <fullName evidence="4">Secreted protein</fullName>
    </recommendedName>
</protein>
<dbReference type="Proteomes" id="UP000556436">
    <property type="component" value="Unassembled WGS sequence"/>
</dbReference>
<evidence type="ECO:0000313" key="2">
    <source>
        <dbReference type="EMBL" id="MBB4889126.1"/>
    </source>
</evidence>
<evidence type="ECO:0000256" key="1">
    <source>
        <dbReference type="SAM" id="SignalP"/>
    </source>
</evidence>
<keyword evidence="1" id="KW-0732">Signal</keyword>
<evidence type="ECO:0008006" key="4">
    <source>
        <dbReference type="Google" id="ProtNLM"/>
    </source>
</evidence>
<dbReference type="RefSeq" id="WP_184737309.1">
    <property type="nucleotide sequence ID" value="NZ_BMRW01000002.1"/>
</dbReference>
<proteinExistence type="predicted"/>
<gene>
    <name evidence="2" type="ORF">FHS38_005201</name>
</gene>
<comment type="caution">
    <text evidence="2">The sequence shown here is derived from an EMBL/GenBank/DDBJ whole genome shotgun (WGS) entry which is preliminary data.</text>
</comment>
<organism evidence="2 3">
    <name type="scientific">Streptomyces netropsis</name>
    <name type="common">Streptoverticillium netropsis</name>
    <dbReference type="NCBI Taxonomy" id="55404"/>
    <lineage>
        <taxon>Bacteria</taxon>
        <taxon>Bacillati</taxon>
        <taxon>Actinomycetota</taxon>
        <taxon>Actinomycetes</taxon>
        <taxon>Kitasatosporales</taxon>
        <taxon>Streptomycetaceae</taxon>
        <taxon>Streptomyces</taxon>
    </lineage>
</organism>
<keyword evidence="3" id="KW-1185">Reference proteome</keyword>
<accession>A0A7W7LGG5</accession>
<sequence length="108" mass="10807">MRIQSRIAAVGAVLALAGGGMLGAAAPASASSATADLSCDAWRYQRGASGRHGASITCYGSSFTGYVVCHKPDGYTYGKLGNRARSGGTSTAWCDVNAEAVDAGAFPG</sequence>
<reference evidence="2 3" key="1">
    <citation type="submission" date="2020-08" db="EMBL/GenBank/DDBJ databases">
        <title>Genomic Encyclopedia of Type Strains, Phase III (KMG-III): the genomes of soil and plant-associated and newly described type strains.</title>
        <authorList>
            <person name="Whitman W."/>
        </authorList>
    </citation>
    <scope>NUCLEOTIDE SEQUENCE [LARGE SCALE GENOMIC DNA]</scope>
    <source>
        <strain evidence="2 3">CECT 3265</strain>
    </source>
</reference>
<dbReference type="EMBL" id="JACHJG010000012">
    <property type="protein sequence ID" value="MBB4889126.1"/>
    <property type="molecule type" value="Genomic_DNA"/>
</dbReference>
<dbReference type="AlphaFoldDB" id="A0A7W7LGG5"/>
<name>A0A7W7LGG5_STRNE</name>
<evidence type="ECO:0000313" key="3">
    <source>
        <dbReference type="Proteomes" id="UP000556436"/>
    </source>
</evidence>
<feature type="signal peptide" evidence="1">
    <location>
        <begin position="1"/>
        <end position="30"/>
    </location>
</feature>